<accession>A0ABR5N7Z2</accession>
<dbReference type="Proteomes" id="UP000051063">
    <property type="component" value="Unassembled WGS sequence"/>
</dbReference>
<evidence type="ECO:0000259" key="3">
    <source>
        <dbReference type="Pfam" id="PF00171"/>
    </source>
</evidence>
<dbReference type="InterPro" id="IPR015590">
    <property type="entry name" value="Aldehyde_DH_dom"/>
</dbReference>
<dbReference type="Gene3D" id="3.40.605.10">
    <property type="entry name" value="Aldehyde Dehydrogenase, Chain A, domain 1"/>
    <property type="match status" value="1"/>
</dbReference>
<dbReference type="Pfam" id="PF00171">
    <property type="entry name" value="Aldedh"/>
    <property type="match status" value="1"/>
</dbReference>
<dbReference type="CDD" id="cd07149">
    <property type="entry name" value="ALDH_y4uC"/>
    <property type="match status" value="1"/>
</dbReference>
<dbReference type="Gene3D" id="3.40.309.10">
    <property type="entry name" value="Aldehyde Dehydrogenase, Chain A, domain 2"/>
    <property type="match status" value="1"/>
</dbReference>
<proteinExistence type="inferred from homology"/>
<sequence>METKSYDLYIGGEWVKTDSYIPVYHKYTGECIAQIAKAEQHHVSDAVEKASKTFKQDSLTPFQRYKILLKASELMEARRDEMELSLIREVGKTRKDAMNELDRTINTLRLSAEEAKKIHGEMIPLQATEGSENRLGFTIRVPKGVIGAITPFNYPLLLSTHKIAPAIAAGNTLVVKPATVTPIATFMLLEVLEEAGLPKGYINIVTGAGSQVGEWLLDEERIAMYTFTGSGEVGRHIKERSGMRPVALELGNNSPNIIHLDADLELAARQTAARSFHNAGQACIAVQRIYVHEDVFQEFTNLYIDEVKQLKVGDPEDPTTDVGPMISEKEASRTEEWVQEAISQGATSLLPVKREGALFYPAVLVDTKPEMKVVCREVFAPVVTIIPYNDLDDAFAQANNSEYGLQAGIFTRDLNIAMKAARVLEYGGVVINDVSTYRNDVMPYGGVKNSGLGKEGPRYAVEEMTEERMVVINL</sequence>
<name>A0ABR5N7Z2_BRECH</name>
<organism evidence="4 5">
    <name type="scientific">Brevibacillus choshinensis</name>
    <dbReference type="NCBI Taxonomy" id="54911"/>
    <lineage>
        <taxon>Bacteria</taxon>
        <taxon>Bacillati</taxon>
        <taxon>Bacillota</taxon>
        <taxon>Bacilli</taxon>
        <taxon>Bacillales</taxon>
        <taxon>Paenibacillaceae</taxon>
        <taxon>Brevibacillus</taxon>
    </lineage>
</organism>
<protein>
    <submittedName>
        <fullName evidence="4">Aldehyde dehydrogenase</fullName>
    </submittedName>
</protein>
<dbReference type="InterPro" id="IPR016163">
    <property type="entry name" value="Ald_DH_C"/>
</dbReference>
<comment type="caution">
    <text evidence="4">The sequence shown here is derived from an EMBL/GenBank/DDBJ whole genome shotgun (WGS) entry which is preliminary data.</text>
</comment>
<comment type="similarity">
    <text evidence="1">Belongs to the aldehyde dehydrogenase family.</text>
</comment>
<dbReference type="PANTHER" id="PTHR42991:SF1">
    <property type="entry name" value="ALDEHYDE DEHYDROGENASE"/>
    <property type="match status" value="1"/>
</dbReference>
<dbReference type="SUPFAM" id="SSF53720">
    <property type="entry name" value="ALDH-like"/>
    <property type="match status" value="1"/>
</dbReference>
<feature type="domain" description="Aldehyde dehydrogenase" evidence="3">
    <location>
        <begin position="14"/>
        <end position="470"/>
    </location>
</feature>
<reference evidence="4 5" key="1">
    <citation type="submission" date="2015-09" db="EMBL/GenBank/DDBJ databases">
        <title>Genome sequencing project for genomic taxonomy and phylogenomics of Bacillus-like bacteria.</title>
        <authorList>
            <person name="Liu B."/>
            <person name="Wang J."/>
            <person name="Zhu Y."/>
            <person name="Liu G."/>
            <person name="Chen Q."/>
            <person name="Chen Z."/>
            <person name="Lan J."/>
            <person name="Che J."/>
            <person name="Ge C."/>
            <person name="Shi H."/>
            <person name="Pan Z."/>
            <person name="Liu X."/>
        </authorList>
    </citation>
    <scope>NUCLEOTIDE SEQUENCE [LARGE SCALE GENOMIC DNA]</scope>
    <source>
        <strain evidence="4 5">DSM 8552</strain>
    </source>
</reference>
<dbReference type="InterPro" id="IPR016161">
    <property type="entry name" value="Ald_DH/histidinol_DH"/>
</dbReference>
<keyword evidence="2" id="KW-0560">Oxidoreductase</keyword>
<evidence type="ECO:0000313" key="5">
    <source>
        <dbReference type="Proteomes" id="UP000051063"/>
    </source>
</evidence>
<evidence type="ECO:0000256" key="1">
    <source>
        <dbReference type="ARBA" id="ARBA00009986"/>
    </source>
</evidence>
<dbReference type="RefSeq" id="WP_055745843.1">
    <property type="nucleotide sequence ID" value="NZ_LJJB01000010.1"/>
</dbReference>
<keyword evidence="5" id="KW-1185">Reference proteome</keyword>
<dbReference type="PANTHER" id="PTHR42991">
    <property type="entry name" value="ALDEHYDE DEHYDROGENASE"/>
    <property type="match status" value="1"/>
</dbReference>
<evidence type="ECO:0000313" key="4">
    <source>
        <dbReference type="EMBL" id="KQL46745.1"/>
    </source>
</evidence>
<dbReference type="InterPro" id="IPR016162">
    <property type="entry name" value="Ald_DH_N"/>
</dbReference>
<dbReference type="EMBL" id="LJJB01000010">
    <property type="protein sequence ID" value="KQL46745.1"/>
    <property type="molecule type" value="Genomic_DNA"/>
</dbReference>
<dbReference type="InterPro" id="IPR051020">
    <property type="entry name" value="ALDH-related_metabolic_enz"/>
</dbReference>
<gene>
    <name evidence="4" type="ORF">AN963_17705</name>
</gene>
<evidence type="ECO:0000256" key="2">
    <source>
        <dbReference type="ARBA" id="ARBA00023002"/>
    </source>
</evidence>